<evidence type="ECO:0000313" key="1">
    <source>
        <dbReference type="EMBL" id="MXQ98659.1"/>
    </source>
</evidence>
<comment type="caution">
    <text evidence="1">The sequence shown here is derived from an EMBL/GenBank/DDBJ whole genome shotgun (WGS) entry which is preliminary data.</text>
</comment>
<accession>A0A6B0S787</accession>
<protein>
    <submittedName>
        <fullName evidence="1">Uncharacterized protein</fullName>
    </submittedName>
</protein>
<keyword evidence="2" id="KW-1185">Reference proteome</keyword>
<name>A0A6B0S787_9CETA</name>
<dbReference type="Proteomes" id="UP000322234">
    <property type="component" value="Unassembled WGS sequence"/>
</dbReference>
<dbReference type="EMBL" id="VBQZ03000261">
    <property type="protein sequence ID" value="MXQ98659.1"/>
    <property type="molecule type" value="Genomic_DNA"/>
</dbReference>
<organism evidence="1 2">
    <name type="scientific">Bos mutus</name>
    <name type="common">wild yak</name>
    <dbReference type="NCBI Taxonomy" id="72004"/>
    <lineage>
        <taxon>Eukaryota</taxon>
        <taxon>Metazoa</taxon>
        <taxon>Chordata</taxon>
        <taxon>Craniata</taxon>
        <taxon>Vertebrata</taxon>
        <taxon>Euteleostomi</taxon>
        <taxon>Mammalia</taxon>
        <taxon>Eutheria</taxon>
        <taxon>Laurasiatheria</taxon>
        <taxon>Artiodactyla</taxon>
        <taxon>Ruminantia</taxon>
        <taxon>Pecora</taxon>
        <taxon>Bovidae</taxon>
        <taxon>Bovinae</taxon>
        <taxon>Bos</taxon>
    </lineage>
</organism>
<evidence type="ECO:0000313" key="2">
    <source>
        <dbReference type="Proteomes" id="UP000322234"/>
    </source>
</evidence>
<proteinExistence type="predicted"/>
<dbReference type="AlphaFoldDB" id="A0A6B0S787"/>
<sequence length="200" mass="22877">MEESPLEEEASTSKYMAGLDAKNKGRQWLFSVQTEREVGKSGSQVVRERLGQPGLIHHPCNLPPDLSSWFCERLVETNILSRGMYVCLPDLGHQRIALNSVHLERTQKVLRMSTNFGSGKRNKNSIQLESEFQSYSSRSPDHQVKWTKFYMRIQRTSESPSTCNKGPSGMFPLLESSYQIWQVSDHLVTMRQEANGQMHT</sequence>
<reference evidence="1" key="1">
    <citation type="submission" date="2019-10" db="EMBL/GenBank/DDBJ databases">
        <title>The sequence and de novo assembly of the wild yak genome.</title>
        <authorList>
            <person name="Liu Y."/>
        </authorList>
    </citation>
    <scope>NUCLEOTIDE SEQUENCE [LARGE SCALE GENOMIC DNA]</scope>
    <source>
        <strain evidence="1">WY2019</strain>
    </source>
</reference>
<gene>
    <name evidence="1" type="ORF">E5288_WYG020445</name>
</gene>